<dbReference type="EMBL" id="AP003017">
    <property type="protein sequence ID" value="BAB54732.1"/>
    <property type="molecule type" value="Genomic_DNA"/>
</dbReference>
<gene>
    <name evidence="2" type="ordered locus">mlr9521</name>
</gene>
<dbReference type="KEGG" id="mlo:mlr9521"/>
<dbReference type="HOGENOM" id="CLU_1617674_0_0_5"/>
<feature type="region of interest" description="Disordered" evidence="1">
    <location>
        <begin position="1"/>
        <end position="46"/>
    </location>
</feature>
<reference evidence="2 3" key="1">
    <citation type="journal article" date="2000" name="DNA Res.">
        <title>Complete genome structure of the nitrogen-fixing symbiotic bacterium Mesorhizobium loti.</title>
        <authorList>
            <person name="Kaneko T."/>
            <person name="Nakamura Y."/>
            <person name="Sato S."/>
            <person name="Asamizu E."/>
            <person name="Kato T."/>
            <person name="Sasamoto S."/>
            <person name="Watanabe A."/>
            <person name="Idesawa K."/>
            <person name="Ishikawa A."/>
            <person name="Kawashima K."/>
            <person name="Kimura T."/>
            <person name="Kishida Y."/>
            <person name="Kiyokawa C."/>
            <person name="Kohara M."/>
            <person name="Matsumoto M."/>
            <person name="Matsuno A."/>
            <person name="Mochizuki Y."/>
            <person name="Nakayama S."/>
            <person name="Nakazaki N."/>
            <person name="Shimpo S."/>
            <person name="Sugimoto M."/>
            <person name="Takeuchi C."/>
            <person name="Yamada M."/>
            <person name="Tabata S."/>
        </authorList>
    </citation>
    <scope>NUCLEOTIDE SEQUENCE [LARGE SCALE GENOMIC DNA]</scope>
    <source>
        <strain evidence="3">LMG 29417 / CECT 9101 / MAFF 303099</strain>
        <plasmid evidence="2 3">pMLb</plasmid>
    </source>
</reference>
<name>Q98PC3_RHILO</name>
<keyword evidence="2" id="KW-0614">Plasmid</keyword>
<accession>Q98PC3</accession>
<dbReference type="Proteomes" id="UP000000552">
    <property type="component" value="Plasmid pMLb"/>
</dbReference>
<dbReference type="AlphaFoldDB" id="Q98PC3"/>
<feature type="compositionally biased region" description="Basic and acidic residues" evidence="1">
    <location>
        <begin position="22"/>
        <end position="45"/>
    </location>
</feature>
<organism evidence="2 3">
    <name type="scientific">Mesorhizobium japonicum (strain LMG 29417 / CECT 9101 / MAFF 303099)</name>
    <name type="common">Mesorhizobium loti (strain MAFF 303099)</name>
    <dbReference type="NCBI Taxonomy" id="266835"/>
    <lineage>
        <taxon>Bacteria</taxon>
        <taxon>Pseudomonadati</taxon>
        <taxon>Pseudomonadota</taxon>
        <taxon>Alphaproteobacteria</taxon>
        <taxon>Hyphomicrobiales</taxon>
        <taxon>Phyllobacteriaceae</taxon>
        <taxon>Mesorhizobium</taxon>
    </lineage>
</organism>
<protein>
    <submittedName>
        <fullName evidence="2">Mlr9521 protein</fullName>
    </submittedName>
</protein>
<sequence>MGDSTRDASNTWDASGAKGNRRARDADDADTDTRSDPVTDTRSDATRTAYLRAQASRNTAGAADRGAGTRVDAIGPADRCACPGINAVRPADRCANARVDPTRTTDRSTYSGVNSTTTAHRCAGTNADSGGVCWHAQGCDYYTARQGFGGSLEDTSHETLLLVA</sequence>
<evidence type="ECO:0000256" key="1">
    <source>
        <dbReference type="SAM" id="MobiDB-lite"/>
    </source>
</evidence>
<evidence type="ECO:0000313" key="2">
    <source>
        <dbReference type="EMBL" id="BAB54732.1"/>
    </source>
</evidence>
<proteinExistence type="predicted"/>
<geneLocation type="plasmid" evidence="2 3">
    <name>pMLb</name>
</geneLocation>
<evidence type="ECO:0000313" key="3">
    <source>
        <dbReference type="Proteomes" id="UP000000552"/>
    </source>
</evidence>